<dbReference type="Pfam" id="PF25130">
    <property type="entry name" value="DUF7820"/>
    <property type="match status" value="1"/>
</dbReference>
<dbReference type="PANTHER" id="PTHR42078:SF1">
    <property type="entry name" value="GLUCAN 1, 4-ALPHA-GLUCOSIDASE"/>
    <property type="match status" value="1"/>
</dbReference>
<evidence type="ECO:0000313" key="4">
    <source>
        <dbReference type="Proteomes" id="UP000800094"/>
    </source>
</evidence>
<dbReference type="Proteomes" id="UP000800094">
    <property type="component" value="Unassembled WGS sequence"/>
</dbReference>
<feature type="region of interest" description="Disordered" evidence="1">
    <location>
        <begin position="19"/>
        <end position="41"/>
    </location>
</feature>
<protein>
    <recommendedName>
        <fullName evidence="2">DUF7820 domain-containing protein</fullName>
    </recommendedName>
</protein>
<organism evidence="3 4">
    <name type="scientific">Trematosphaeria pertusa</name>
    <dbReference type="NCBI Taxonomy" id="390896"/>
    <lineage>
        <taxon>Eukaryota</taxon>
        <taxon>Fungi</taxon>
        <taxon>Dikarya</taxon>
        <taxon>Ascomycota</taxon>
        <taxon>Pezizomycotina</taxon>
        <taxon>Dothideomycetes</taxon>
        <taxon>Pleosporomycetidae</taxon>
        <taxon>Pleosporales</taxon>
        <taxon>Massarineae</taxon>
        <taxon>Trematosphaeriaceae</taxon>
        <taxon>Trematosphaeria</taxon>
    </lineage>
</organism>
<evidence type="ECO:0000259" key="2">
    <source>
        <dbReference type="Pfam" id="PF25130"/>
    </source>
</evidence>
<feature type="domain" description="DUF7820" evidence="2">
    <location>
        <begin position="154"/>
        <end position="330"/>
    </location>
</feature>
<evidence type="ECO:0000256" key="1">
    <source>
        <dbReference type="SAM" id="MobiDB-lite"/>
    </source>
</evidence>
<sequence>MRLPRRSLASIPNQALPSIHTTFPVNGHRSRTEETPSDYSAAEVGEGIELVPLERSNTTCGKILSPGNEEKEVVSIGIVRISGKPLPSLPRSRWDGLSRTKTRWDRLPVSRRILAILSVQLSMILTIGLSLMSVNSKGSHELRTQSVASGTPSPTPSMLPIQRGTFAVSLGNARQQSSACLAKMNESTAWPCADGMVLQIDLFPSQAGQASHTLVGLGSFADLNQCAYGQQPPEITPAQLTTSMDSENPDSGSAYYFRATYNRTVIIPEDQLPLEGPLPDQINTNSTIVQPGDRPWFCSFNNTSIEGFIYVSQNSTSAGMTTSALGNVTTVSQMPFLPYVVKLTEQRSANSTPPYCEQKMVLDNGDLVSAGTTQYVLSLAEPAFTLETIGGEALSERGKRKRQQMSYRNSCRCQWMVQ</sequence>
<dbReference type="PANTHER" id="PTHR42078">
    <property type="entry name" value="GLUCAN 1, 4-ALPHA-GLUCOSIDASE"/>
    <property type="match status" value="1"/>
</dbReference>
<proteinExistence type="predicted"/>
<dbReference type="AlphaFoldDB" id="A0A6A6IPA4"/>
<dbReference type="InterPro" id="IPR056722">
    <property type="entry name" value="DUF7820"/>
</dbReference>
<dbReference type="OrthoDB" id="5384459at2759"/>
<evidence type="ECO:0000313" key="3">
    <source>
        <dbReference type="EMBL" id="KAF2251632.1"/>
    </source>
</evidence>
<dbReference type="RefSeq" id="XP_033686636.1">
    <property type="nucleotide sequence ID" value="XM_033821008.1"/>
</dbReference>
<keyword evidence="4" id="KW-1185">Reference proteome</keyword>
<dbReference type="EMBL" id="ML987192">
    <property type="protein sequence ID" value="KAF2251632.1"/>
    <property type="molecule type" value="Genomic_DNA"/>
</dbReference>
<accession>A0A6A6IPA4</accession>
<name>A0A6A6IPA4_9PLEO</name>
<dbReference type="GeneID" id="54574338"/>
<gene>
    <name evidence="3" type="ORF">BU26DRAFT_240639</name>
</gene>
<reference evidence="3" key="1">
    <citation type="journal article" date="2020" name="Stud. Mycol.">
        <title>101 Dothideomycetes genomes: a test case for predicting lifestyles and emergence of pathogens.</title>
        <authorList>
            <person name="Haridas S."/>
            <person name="Albert R."/>
            <person name="Binder M."/>
            <person name="Bloem J."/>
            <person name="Labutti K."/>
            <person name="Salamov A."/>
            <person name="Andreopoulos B."/>
            <person name="Baker S."/>
            <person name="Barry K."/>
            <person name="Bills G."/>
            <person name="Bluhm B."/>
            <person name="Cannon C."/>
            <person name="Castanera R."/>
            <person name="Culley D."/>
            <person name="Daum C."/>
            <person name="Ezra D."/>
            <person name="Gonzalez J."/>
            <person name="Henrissat B."/>
            <person name="Kuo A."/>
            <person name="Liang C."/>
            <person name="Lipzen A."/>
            <person name="Lutzoni F."/>
            <person name="Magnuson J."/>
            <person name="Mondo S."/>
            <person name="Nolan M."/>
            <person name="Ohm R."/>
            <person name="Pangilinan J."/>
            <person name="Park H.-J."/>
            <person name="Ramirez L."/>
            <person name="Alfaro M."/>
            <person name="Sun H."/>
            <person name="Tritt A."/>
            <person name="Yoshinaga Y."/>
            <person name="Zwiers L.-H."/>
            <person name="Turgeon B."/>
            <person name="Goodwin S."/>
            <person name="Spatafora J."/>
            <person name="Crous P."/>
            <person name="Grigoriev I."/>
        </authorList>
    </citation>
    <scope>NUCLEOTIDE SEQUENCE</scope>
    <source>
        <strain evidence="3">CBS 122368</strain>
    </source>
</reference>